<dbReference type="AlphaFoldDB" id="T2GB87"/>
<evidence type="ECO:0000256" key="2">
    <source>
        <dbReference type="HAMAP-Rule" id="MF_00003"/>
    </source>
</evidence>
<dbReference type="PANTHER" id="PTHR33515:SF1">
    <property type="entry name" value="RIBOSOME-BINDING FACTOR A, CHLOROPLASTIC-RELATED"/>
    <property type="match status" value="1"/>
</dbReference>
<dbReference type="HOGENOM" id="CLU_089475_5_1_7"/>
<dbReference type="SUPFAM" id="SSF89919">
    <property type="entry name" value="Ribosome-binding factor A, RbfA"/>
    <property type="match status" value="1"/>
</dbReference>
<dbReference type="Proteomes" id="UP000016587">
    <property type="component" value="Chromosome"/>
</dbReference>
<name>T2GB87_MEGG1</name>
<dbReference type="GO" id="GO:0005829">
    <property type="term" value="C:cytosol"/>
    <property type="evidence" value="ECO:0007669"/>
    <property type="project" value="TreeGrafter"/>
</dbReference>
<dbReference type="PANTHER" id="PTHR33515">
    <property type="entry name" value="RIBOSOME-BINDING FACTOR A, CHLOROPLASTIC-RELATED"/>
    <property type="match status" value="1"/>
</dbReference>
<dbReference type="Gene3D" id="3.30.300.20">
    <property type="match status" value="1"/>
</dbReference>
<dbReference type="RefSeq" id="WP_021760226.1">
    <property type="nucleotide sequence ID" value="NC_022444.1"/>
</dbReference>
<dbReference type="InterPro" id="IPR023799">
    <property type="entry name" value="RbfA_dom_sf"/>
</dbReference>
<gene>
    <name evidence="2" type="primary">rbfA</name>
    <name evidence="4" type="ORF">DGI_1557</name>
</gene>
<keyword evidence="2" id="KW-0963">Cytoplasm</keyword>
<evidence type="ECO:0000313" key="4">
    <source>
        <dbReference type="EMBL" id="AGW13396.1"/>
    </source>
</evidence>
<sequence length="133" mass="14667">MKRTDSLHARRLSDLILREVADILARDMGDPRLEGVVISGVRLNPNLRVAEVLYTMENDEARRQATAKALATACGRIRTLLGPRLRSRALPELRFVLDSFLEEVIYARPHEESGDDAPDGTPGDPPGPDSSAH</sequence>
<evidence type="ECO:0000256" key="1">
    <source>
        <dbReference type="ARBA" id="ARBA00022517"/>
    </source>
</evidence>
<keyword evidence="1 2" id="KW-0690">Ribosome biogenesis</keyword>
<evidence type="ECO:0000313" key="5">
    <source>
        <dbReference type="Proteomes" id="UP000016587"/>
    </source>
</evidence>
<dbReference type="Pfam" id="PF02033">
    <property type="entry name" value="RBFA"/>
    <property type="match status" value="1"/>
</dbReference>
<dbReference type="InterPro" id="IPR015946">
    <property type="entry name" value="KH_dom-like_a/b"/>
</dbReference>
<comment type="function">
    <text evidence="2">One of several proteins that assist in the late maturation steps of the functional core of the 30S ribosomal subunit. Associates with free 30S ribosomal subunits (but not with 30S subunits that are part of 70S ribosomes or polysomes). Required for efficient processing of 16S rRNA. May interact with the 5'-terminal helix region of 16S rRNA.</text>
</comment>
<keyword evidence="5" id="KW-1185">Reference proteome</keyword>
<comment type="similarity">
    <text evidence="2">Belongs to the RbfA family.</text>
</comment>
<dbReference type="HAMAP" id="MF_00003">
    <property type="entry name" value="RbfA"/>
    <property type="match status" value="1"/>
</dbReference>
<feature type="region of interest" description="Disordered" evidence="3">
    <location>
        <begin position="108"/>
        <end position="133"/>
    </location>
</feature>
<dbReference type="KEGG" id="dgg:DGI_1557"/>
<protein>
    <recommendedName>
        <fullName evidence="2">Ribosome-binding factor A</fullName>
    </recommendedName>
</protein>
<dbReference type="InterPro" id="IPR000238">
    <property type="entry name" value="RbfA"/>
</dbReference>
<comment type="subcellular location">
    <subcellularLocation>
        <location evidence="2">Cytoplasm</location>
    </subcellularLocation>
</comment>
<dbReference type="eggNOG" id="COG0858">
    <property type="taxonomic scope" value="Bacteria"/>
</dbReference>
<dbReference type="EMBL" id="CP006585">
    <property type="protein sequence ID" value="AGW13396.1"/>
    <property type="molecule type" value="Genomic_DNA"/>
</dbReference>
<reference evidence="5" key="2">
    <citation type="submission" date="2013-07" db="EMBL/GenBank/DDBJ databases">
        <authorList>
            <person name="Morais-Silva F.O."/>
            <person name="Rezende A.M."/>
            <person name="Pimentel C."/>
            <person name="Resende D.M."/>
            <person name="Santos C.I."/>
            <person name="Clemente C."/>
            <person name="de Oliveira L.M."/>
            <person name="da Silva S.M."/>
            <person name="Costa D.A."/>
            <person name="Varela-Raposo A."/>
            <person name="Horacio E.C.A."/>
            <person name="Matos M."/>
            <person name="Flores O."/>
            <person name="Ruiz J.C."/>
            <person name="Rodrigues-Pousada C."/>
        </authorList>
    </citation>
    <scope>NUCLEOTIDE SEQUENCE [LARGE SCALE GENOMIC DNA]</scope>
    <source>
        <strain evidence="5">ATCC 19364 / DSM 1382 / NCIMB 9332 / VKM B-1759</strain>
    </source>
</reference>
<proteinExistence type="inferred from homology"/>
<dbReference type="OrthoDB" id="307788at2"/>
<accession>T2GB87</accession>
<dbReference type="NCBIfam" id="TIGR00082">
    <property type="entry name" value="rbfA"/>
    <property type="match status" value="1"/>
</dbReference>
<dbReference type="GO" id="GO:0043024">
    <property type="term" value="F:ribosomal small subunit binding"/>
    <property type="evidence" value="ECO:0007669"/>
    <property type="project" value="TreeGrafter"/>
</dbReference>
<organism evidence="4 5">
    <name type="scientific">Megalodesulfovibrio gigas (strain ATCC 19364 / DSM 1382 / NCIMB 9332 / VKM B-1759)</name>
    <name type="common">Desulfovibrio gigas</name>
    <dbReference type="NCBI Taxonomy" id="1121448"/>
    <lineage>
        <taxon>Bacteria</taxon>
        <taxon>Pseudomonadati</taxon>
        <taxon>Thermodesulfobacteriota</taxon>
        <taxon>Desulfovibrionia</taxon>
        <taxon>Desulfovibrionales</taxon>
        <taxon>Desulfovibrionaceae</taxon>
        <taxon>Megalodesulfovibrio</taxon>
    </lineage>
</organism>
<dbReference type="GO" id="GO:0030490">
    <property type="term" value="P:maturation of SSU-rRNA"/>
    <property type="evidence" value="ECO:0007669"/>
    <property type="project" value="UniProtKB-UniRule"/>
</dbReference>
<dbReference type="PATRIC" id="fig|1121448.10.peg.1552"/>
<reference evidence="4 5" key="1">
    <citation type="journal article" date="2013" name="J. Bacteriol.">
        <title>Roles of HynAB and Ech, the only two hydrogenases found in the model sulfate reducer Desulfovibrio gigas.</title>
        <authorList>
            <person name="Morais-Silva F.O."/>
            <person name="Santos C.I."/>
            <person name="Rodrigues R."/>
            <person name="Pereira I.A."/>
            <person name="Rodrigues-Pousada C."/>
        </authorList>
    </citation>
    <scope>NUCLEOTIDE SEQUENCE [LARGE SCALE GENOMIC DNA]</scope>
    <source>
        <strain evidence="5">ATCC 19364 / DSM 1382 / NCIMB 9332 / VKM B-1759</strain>
    </source>
</reference>
<evidence type="ECO:0000256" key="3">
    <source>
        <dbReference type="SAM" id="MobiDB-lite"/>
    </source>
</evidence>
<dbReference type="STRING" id="1121448.DGI_1557"/>
<comment type="subunit">
    <text evidence="2">Monomer. Binds 30S ribosomal subunits, but not 50S ribosomal subunits or 70S ribosomes.</text>
</comment>
<feature type="compositionally biased region" description="Pro residues" evidence="3">
    <location>
        <begin position="123"/>
        <end position="133"/>
    </location>
</feature>